<proteinExistence type="predicted"/>
<protein>
    <submittedName>
        <fullName evidence="2">Uncharacterized protein</fullName>
    </submittedName>
</protein>
<sequence>MERENETETDPGSLIDVPIDSRGPTAVDLCPTGLDLVPVPAQKVQKTADPSERFLRPIFSSLRATIRCGRDEIEGD</sequence>
<keyword evidence="3" id="KW-1185">Reference proteome</keyword>
<accession>A0A834M0R0</accession>
<name>A0A834M0R0_RHYFE</name>
<evidence type="ECO:0000313" key="3">
    <source>
        <dbReference type="Proteomes" id="UP000625711"/>
    </source>
</evidence>
<organism evidence="2 3">
    <name type="scientific">Rhynchophorus ferrugineus</name>
    <name type="common">Red palm weevil</name>
    <name type="synonym">Curculio ferrugineus</name>
    <dbReference type="NCBI Taxonomy" id="354439"/>
    <lineage>
        <taxon>Eukaryota</taxon>
        <taxon>Metazoa</taxon>
        <taxon>Ecdysozoa</taxon>
        <taxon>Arthropoda</taxon>
        <taxon>Hexapoda</taxon>
        <taxon>Insecta</taxon>
        <taxon>Pterygota</taxon>
        <taxon>Neoptera</taxon>
        <taxon>Endopterygota</taxon>
        <taxon>Coleoptera</taxon>
        <taxon>Polyphaga</taxon>
        <taxon>Cucujiformia</taxon>
        <taxon>Curculionidae</taxon>
        <taxon>Dryophthorinae</taxon>
        <taxon>Rhynchophorus</taxon>
    </lineage>
</organism>
<comment type="caution">
    <text evidence="2">The sequence shown here is derived from an EMBL/GenBank/DDBJ whole genome shotgun (WGS) entry which is preliminary data.</text>
</comment>
<dbReference type="Proteomes" id="UP000625711">
    <property type="component" value="Unassembled WGS sequence"/>
</dbReference>
<feature type="region of interest" description="Disordered" evidence="1">
    <location>
        <begin position="1"/>
        <end position="22"/>
    </location>
</feature>
<reference evidence="2" key="1">
    <citation type="submission" date="2020-08" db="EMBL/GenBank/DDBJ databases">
        <title>Genome sequencing and assembly of the red palm weevil Rhynchophorus ferrugineus.</title>
        <authorList>
            <person name="Dias G.B."/>
            <person name="Bergman C.M."/>
            <person name="Manee M."/>
        </authorList>
    </citation>
    <scope>NUCLEOTIDE SEQUENCE</scope>
    <source>
        <strain evidence="2">AA-2017</strain>
        <tissue evidence="2">Whole larva</tissue>
    </source>
</reference>
<dbReference type="AlphaFoldDB" id="A0A834M0R0"/>
<evidence type="ECO:0000256" key="1">
    <source>
        <dbReference type="SAM" id="MobiDB-lite"/>
    </source>
</evidence>
<dbReference type="EMBL" id="JAACXV010023709">
    <property type="protein sequence ID" value="KAF7262860.1"/>
    <property type="molecule type" value="Genomic_DNA"/>
</dbReference>
<evidence type="ECO:0000313" key="2">
    <source>
        <dbReference type="EMBL" id="KAF7262860.1"/>
    </source>
</evidence>
<gene>
    <name evidence="2" type="ORF">GWI33_003961</name>
</gene>